<keyword evidence="3" id="KW-1185">Reference proteome</keyword>
<reference evidence="2" key="1">
    <citation type="submission" date="2021-10" db="EMBL/GenBank/DDBJ databases">
        <title>Melipona bicolor Genome sequencing and assembly.</title>
        <authorList>
            <person name="Araujo N.S."/>
            <person name="Arias M.C."/>
        </authorList>
    </citation>
    <scope>NUCLEOTIDE SEQUENCE</scope>
    <source>
        <strain evidence="2">USP_2M_L1-L4_2017</strain>
        <tissue evidence="2">Whole body</tissue>
    </source>
</reference>
<feature type="region of interest" description="Disordered" evidence="1">
    <location>
        <begin position="1"/>
        <end position="23"/>
    </location>
</feature>
<protein>
    <submittedName>
        <fullName evidence="2">Uncharacterized protein</fullName>
    </submittedName>
</protein>
<feature type="region of interest" description="Disordered" evidence="1">
    <location>
        <begin position="76"/>
        <end position="100"/>
    </location>
</feature>
<name>A0AA40FD38_9HYME</name>
<organism evidence="2 3">
    <name type="scientific">Melipona bicolor</name>
    <dbReference type="NCBI Taxonomy" id="60889"/>
    <lineage>
        <taxon>Eukaryota</taxon>
        <taxon>Metazoa</taxon>
        <taxon>Ecdysozoa</taxon>
        <taxon>Arthropoda</taxon>
        <taxon>Hexapoda</taxon>
        <taxon>Insecta</taxon>
        <taxon>Pterygota</taxon>
        <taxon>Neoptera</taxon>
        <taxon>Endopterygota</taxon>
        <taxon>Hymenoptera</taxon>
        <taxon>Apocrita</taxon>
        <taxon>Aculeata</taxon>
        <taxon>Apoidea</taxon>
        <taxon>Anthophila</taxon>
        <taxon>Apidae</taxon>
        <taxon>Melipona</taxon>
    </lineage>
</organism>
<dbReference type="Proteomes" id="UP001177670">
    <property type="component" value="Unassembled WGS sequence"/>
</dbReference>
<sequence length="100" mass="10556">MAQEAAKKFGRNGTRAPRRRERRLTHACPVARSRDPPVVASFAQSQRKSCITYGDCVSVISSSDRANTTLAFSAGDTTEESRGACPDTACPLGGPAAPSD</sequence>
<comment type="caution">
    <text evidence="2">The sequence shown here is derived from an EMBL/GenBank/DDBJ whole genome shotgun (WGS) entry which is preliminary data.</text>
</comment>
<gene>
    <name evidence="2" type="ORF">K0M31_018149</name>
</gene>
<accession>A0AA40FD38</accession>
<evidence type="ECO:0000256" key="1">
    <source>
        <dbReference type="SAM" id="MobiDB-lite"/>
    </source>
</evidence>
<dbReference type="EMBL" id="JAHYIQ010000063">
    <property type="protein sequence ID" value="KAK1116760.1"/>
    <property type="molecule type" value="Genomic_DNA"/>
</dbReference>
<dbReference type="AlphaFoldDB" id="A0AA40FD38"/>
<evidence type="ECO:0000313" key="3">
    <source>
        <dbReference type="Proteomes" id="UP001177670"/>
    </source>
</evidence>
<evidence type="ECO:0000313" key="2">
    <source>
        <dbReference type="EMBL" id="KAK1116760.1"/>
    </source>
</evidence>
<proteinExistence type="predicted"/>